<dbReference type="OrthoDB" id="5960234at2759"/>
<comment type="caution">
    <text evidence="1">The sequence shown here is derived from an EMBL/GenBank/DDBJ whole genome shotgun (WGS) entry which is preliminary data.</text>
</comment>
<keyword evidence="2" id="KW-1185">Reference proteome</keyword>
<dbReference type="EMBL" id="CACRXK020000207">
    <property type="protein sequence ID" value="CAB3979546.1"/>
    <property type="molecule type" value="Genomic_DNA"/>
</dbReference>
<protein>
    <submittedName>
        <fullName evidence="1">Uncharacterized protein</fullName>
    </submittedName>
</protein>
<dbReference type="AlphaFoldDB" id="A0A6S7FUT4"/>
<sequence length="127" mass="14394">MASVDEMQQYLRRDCLEITGIPVVPLDDPCNLVAEVCEILNVGLDENDISVAHRLQPRKNTKDRIIVKFVKRNKRDEVYKQRSKLNGKTTRCLPTVNAEIQEGTIGATAKIYINESLTLIGEDYFGK</sequence>
<organism evidence="1 2">
    <name type="scientific">Paramuricea clavata</name>
    <name type="common">Red gorgonian</name>
    <name type="synonym">Violescent sea-whip</name>
    <dbReference type="NCBI Taxonomy" id="317549"/>
    <lineage>
        <taxon>Eukaryota</taxon>
        <taxon>Metazoa</taxon>
        <taxon>Cnidaria</taxon>
        <taxon>Anthozoa</taxon>
        <taxon>Octocorallia</taxon>
        <taxon>Malacalcyonacea</taxon>
        <taxon>Plexauridae</taxon>
        <taxon>Paramuricea</taxon>
    </lineage>
</organism>
<name>A0A6S7FUT4_PARCT</name>
<reference evidence="1" key="1">
    <citation type="submission" date="2020-04" db="EMBL/GenBank/DDBJ databases">
        <authorList>
            <person name="Alioto T."/>
            <person name="Alioto T."/>
            <person name="Gomez Garrido J."/>
        </authorList>
    </citation>
    <scope>NUCLEOTIDE SEQUENCE</scope>
    <source>
        <strain evidence="1">A484AB</strain>
    </source>
</reference>
<dbReference type="Proteomes" id="UP001152795">
    <property type="component" value="Unassembled WGS sequence"/>
</dbReference>
<evidence type="ECO:0000313" key="2">
    <source>
        <dbReference type="Proteomes" id="UP001152795"/>
    </source>
</evidence>
<proteinExistence type="predicted"/>
<dbReference type="Gene3D" id="3.30.70.1820">
    <property type="entry name" value="L1 transposable element, RRM domain"/>
    <property type="match status" value="1"/>
</dbReference>
<gene>
    <name evidence="1" type="ORF">PACLA_8A037208</name>
</gene>
<evidence type="ECO:0000313" key="1">
    <source>
        <dbReference type="EMBL" id="CAB3979546.1"/>
    </source>
</evidence>
<accession>A0A6S7FUT4</accession>